<proteinExistence type="predicted"/>
<comment type="caution">
    <text evidence="1">The sequence shown here is derived from an EMBL/GenBank/DDBJ whole genome shotgun (WGS) entry which is preliminary data.</text>
</comment>
<evidence type="ECO:0000313" key="1">
    <source>
        <dbReference type="EMBL" id="OGY59242.1"/>
    </source>
</evidence>
<gene>
    <name evidence="1" type="ORF">A3B23_02775</name>
</gene>
<dbReference type="STRING" id="1797690.A3B23_02775"/>
<reference evidence="1 2" key="1">
    <citation type="journal article" date="2016" name="Nat. Commun.">
        <title>Thousands of microbial genomes shed light on interconnected biogeochemical processes in an aquifer system.</title>
        <authorList>
            <person name="Anantharaman K."/>
            <person name="Brown C.T."/>
            <person name="Hug L.A."/>
            <person name="Sharon I."/>
            <person name="Castelle C.J."/>
            <person name="Probst A.J."/>
            <person name="Thomas B.C."/>
            <person name="Singh A."/>
            <person name="Wilkins M.J."/>
            <person name="Karaoz U."/>
            <person name="Brodie E.L."/>
            <person name="Williams K.H."/>
            <person name="Hubbard S.S."/>
            <person name="Banfield J.F."/>
        </authorList>
    </citation>
    <scope>NUCLEOTIDE SEQUENCE [LARGE SCALE GENOMIC DNA]</scope>
</reference>
<evidence type="ECO:0000313" key="2">
    <source>
        <dbReference type="Proteomes" id="UP000178744"/>
    </source>
</evidence>
<name>A0A1G1Z3M7_9BACT</name>
<accession>A0A1G1Z3M7</accession>
<protein>
    <submittedName>
        <fullName evidence="1">Uncharacterized protein</fullName>
    </submittedName>
</protein>
<sequence length="1251" mass="125998">MMRNWHTGVKTLFIASAVLPVFWVATIFAAPAEDPPGGQGYIQADPDAPAGSLVIDSLGDISAGVWRGTLLDSLYGGTGLSVSNSNAVRTGLGMAGAGANGDISSLLGTGGPFLLNPAGNVGIGNASPSTSLSVGSSGGFKVDSAGDIKAIKGVPYSWPAIQGGSSSILMNEDGSGKFIWYVLGSGGTAGGWTEDPFNTKVYATDTDHNVGIGTITPESRLDVLGNIGLSDGAFIKLRVPPAASQPYIHSGSSSSLGSFFAGYFVGLNGLTGNGVTGQFTNTTAIGSYALIGTDGNRDAAVGYSALRSQTSTGSSNTAVGASAIDLILDSQNVMGSNNTAAGYSALKLRNNLDNNVAVGYNAGNTSTSAGGATYVGYEAKGGAALLANASGIGASAVPADSNLIVLGNGNAKVGIGTSAPTQLFSVGPNAFQVNSDGDIVKINDLSYAWPGDQGGASSVLTMDNSATGALAWHTTSSDGSVGGWQDNDVNNNATYVNATAKNVGINSSVSNNNDKFTIKAIAGMAALSIRNTTDTAPTFTISDAGTVTAGSVPWTRLIVFPAGCNSGDLLKSLGASALTCATPPASTNGWTEVPGNNKIYTTNTSRKVGIGTASPLEKLHLKSPNAITTTTTSNPLSELNPPSSVLASNELNNGYRFTPLVNGSITQLGAKCDPGQRTVSLYNDSGGAPLASVDVITTDSSWAYADISAGPVNVTAGTSYVVAVRNFEIDNICPTGDICLNPGTQQSYCGGSFSTPITSPAGNLVINEGRTNTAGGDFPTVASNSVMHGLADVTFEVETNSADSDNMLIVSGKAGIGEDPAGFSEKLVVAGTVASSSIGLMFPGGAVQSTAALTGNSGTANTLVNRSSPPSNMISSSVADNGNIGIGVSSPTSKFQVAGDVQVSNNANSAITCSGACPGSLYALSTPSAISVGMSGLHHGAISAFSFWSDTAKSAFYGNVPSGTAAGIEIAQNGTGDIASFYDNLTRVFTVFDGGNVGIGSSSNPPAKLEVLSATQSAMRIKKTAGTAGSVDLFPAVGDATALTGTALCQTVSSTAVCLSHFSSDGTSYGVSNPLKDNDPNTPVLVSGTITGGYSFKLQTGVKGKITHIGVRCPSTALRPLRLYDYTVSGSPVLLASFSISPQLDGTWTYATLTPAIDIDSTNKTYLVSVGPGTDSTYCYSGFNTSGSGSFPTSGGIDIITPHSTNGANVIPAASSWSGGMHGEADIIFDANVYCSTSLANTRALCADFGD</sequence>
<dbReference type="Proteomes" id="UP000178744">
    <property type="component" value="Unassembled WGS sequence"/>
</dbReference>
<organism evidence="1 2">
    <name type="scientific">Candidatus Colwellbacteria bacterium RIFCSPLOWO2_01_FULL_48_10</name>
    <dbReference type="NCBI Taxonomy" id="1797690"/>
    <lineage>
        <taxon>Bacteria</taxon>
        <taxon>Candidatus Colwelliibacteriota</taxon>
    </lineage>
</organism>
<dbReference type="EMBL" id="MHIY01000029">
    <property type="protein sequence ID" value="OGY59242.1"/>
    <property type="molecule type" value="Genomic_DNA"/>
</dbReference>
<dbReference type="AlphaFoldDB" id="A0A1G1Z3M7"/>